<sequence>MQSLIIFVTDEWLCVLVKRTFANLGGKIILKSYSSSMSPRVTLRAIYFSLKVTELFSPATKQLNTGAEVHLLLQKPNSRQHKVRNSSLSPGFLPRGAERAGIFLFLFRATQSKNT</sequence>
<dbReference type="EMBL" id="BPLR01003055">
    <property type="protein sequence ID" value="GIX80720.1"/>
    <property type="molecule type" value="Genomic_DNA"/>
</dbReference>
<reference evidence="1 2" key="1">
    <citation type="submission" date="2021-06" db="EMBL/GenBank/DDBJ databases">
        <title>Caerostris extrusa draft genome.</title>
        <authorList>
            <person name="Kono N."/>
            <person name="Arakawa K."/>
        </authorList>
    </citation>
    <scope>NUCLEOTIDE SEQUENCE [LARGE SCALE GENOMIC DNA]</scope>
</reference>
<comment type="caution">
    <text evidence="1">The sequence shown here is derived from an EMBL/GenBank/DDBJ whole genome shotgun (WGS) entry which is preliminary data.</text>
</comment>
<evidence type="ECO:0000313" key="1">
    <source>
        <dbReference type="EMBL" id="GIX80720.1"/>
    </source>
</evidence>
<protein>
    <submittedName>
        <fullName evidence="1">Uncharacterized protein</fullName>
    </submittedName>
</protein>
<gene>
    <name evidence="1" type="ORF">CEXT_621961</name>
</gene>
<name>A0AAV4NA55_CAEEX</name>
<proteinExistence type="predicted"/>
<organism evidence="1 2">
    <name type="scientific">Caerostris extrusa</name>
    <name type="common">Bark spider</name>
    <name type="synonym">Caerostris bankana</name>
    <dbReference type="NCBI Taxonomy" id="172846"/>
    <lineage>
        <taxon>Eukaryota</taxon>
        <taxon>Metazoa</taxon>
        <taxon>Ecdysozoa</taxon>
        <taxon>Arthropoda</taxon>
        <taxon>Chelicerata</taxon>
        <taxon>Arachnida</taxon>
        <taxon>Araneae</taxon>
        <taxon>Araneomorphae</taxon>
        <taxon>Entelegynae</taxon>
        <taxon>Araneoidea</taxon>
        <taxon>Araneidae</taxon>
        <taxon>Caerostris</taxon>
    </lineage>
</organism>
<accession>A0AAV4NA55</accession>
<dbReference type="Proteomes" id="UP001054945">
    <property type="component" value="Unassembled WGS sequence"/>
</dbReference>
<dbReference type="AlphaFoldDB" id="A0AAV4NA55"/>
<keyword evidence="2" id="KW-1185">Reference proteome</keyword>
<evidence type="ECO:0000313" key="2">
    <source>
        <dbReference type="Proteomes" id="UP001054945"/>
    </source>
</evidence>